<evidence type="ECO:0000256" key="1">
    <source>
        <dbReference type="SAM" id="MobiDB-lite"/>
    </source>
</evidence>
<keyword evidence="3" id="KW-1185">Reference proteome</keyword>
<gene>
    <name evidence="2" type="ORF">FQY83_05735</name>
</gene>
<feature type="region of interest" description="Disordered" evidence="1">
    <location>
        <begin position="31"/>
        <end position="56"/>
    </location>
</feature>
<reference evidence="2 3" key="1">
    <citation type="journal article" date="2008" name="Int. J. Syst. Evol. Microbiol.">
        <title>Luteimonas marina sp. nov., isolated from seawater.</title>
        <authorList>
            <person name="Baik K.S."/>
            <person name="Park S.C."/>
            <person name="Kim M.S."/>
            <person name="Kim E.M."/>
            <person name="Park C."/>
            <person name="Chun J."/>
            <person name="Seong C.N."/>
        </authorList>
    </citation>
    <scope>NUCLEOTIDE SEQUENCE [LARGE SCALE GENOMIC DNA]</scope>
    <source>
        <strain evidence="2 3">FR1330</strain>
    </source>
</reference>
<name>A0A5C5U9J3_9GAMM</name>
<dbReference type="AlphaFoldDB" id="A0A5C5U9J3"/>
<organism evidence="2 3">
    <name type="scientific">Luteimonas marina</name>
    <dbReference type="NCBI Taxonomy" id="488485"/>
    <lineage>
        <taxon>Bacteria</taxon>
        <taxon>Pseudomonadati</taxon>
        <taxon>Pseudomonadota</taxon>
        <taxon>Gammaproteobacteria</taxon>
        <taxon>Lysobacterales</taxon>
        <taxon>Lysobacteraceae</taxon>
        <taxon>Luteimonas</taxon>
    </lineage>
</organism>
<dbReference type="RefSeq" id="WP_146385945.1">
    <property type="nucleotide sequence ID" value="NZ_VOHK01000002.1"/>
</dbReference>
<protein>
    <submittedName>
        <fullName evidence="2">M20 family metallopeptidase</fullName>
    </submittedName>
</protein>
<evidence type="ECO:0000313" key="3">
    <source>
        <dbReference type="Proteomes" id="UP000319980"/>
    </source>
</evidence>
<dbReference type="EMBL" id="VOHK01000002">
    <property type="protein sequence ID" value="TWT22518.1"/>
    <property type="molecule type" value="Genomic_DNA"/>
</dbReference>
<proteinExistence type="predicted"/>
<dbReference type="Proteomes" id="UP000319980">
    <property type="component" value="Unassembled WGS sequence"/>
</dbReference>
<sequence length="85" mass="9452">MNIETGMARMGDLLEWELQVLGFTVTRHPATALPGRAGDHGRRAGRVTGTRHPGERRDPALERFFLRKPFISVVPAKAGIQCLCR</sequence>
<accession>A0A5C5U9J3</accession>
<comment type="caution">
    <text evidence="2">The sequence shown here is derived from an EMBL/GenBank/DDBJ whole genome shotgun (WGS) entry which is preliminary data.</text>
</comment>
<evidence type="ECO:0000313" key="2">
    <source>
        <dbReference type="EMBL" id="TWT22518.1"/>
    </source>
</evidence>